<evidence type="ECO:0000313" key="3">
    <source>
        <dbReference type="Proteomes" id="UP000294513"/>
    </source>
</evidence>
<feature type="region of interest" description="Disordered" evidence="1">
    <location>
        <begin position="336"/>
        <end position="364"/>
    </location>
</feature>
<evidence type="ECO:0008006" key="4">
    <source>
        <dbReference type="Google" id="ProtNLM"/>
    </source>
</evidence>
<feature type="region of interest" description="Disordered" evidence="1">
    <location>
        <begin position="78"/>
        <end position="108"/>
    </location>
</feature>
<gene>
    <name evidence="2" type="ORF">E1298_22345</name>
</gene>
<keyword evidence="3" id="KW-1185">Reference proteome</keyword>
<name>A0A4R5BB05_9ACTN</name>
<dbReference type="RefSeq" id="WP_131896307.1">
    <property type="nucleotide sequence ID" value="NZ_SMKU01000121.1"/>
</dbReference>
<organism evidence="2 3">
    <name type="scientific">Actinomadura rubrisoli</name>
    <dbReference type="NCBI Taxonomy" id="2530368"/>
    <lineage>
        <taxon>Bacteria</taxon>
        <taxon>Bacillati</taxon>
        <taxon>Actinomycetota</taxon>
        <taxon>Actinomycetes</taxon>
        <taxon>Streptosporangiales</taxon>
        <taxon>Thermomonosporaceae</taxon>
        <taxon>Actinomadura</taxon>
    </lineage>
</organism>
<sequence>MGTSRTPNRALRGLLTQTGWTEDQLARRVNALAAESGLVLRLDRRSVAHWLAGRRPRPPVPGLIAEALARGLGHTVTLDDIGLDPRPPAPGGRGPAGGHGHTDPERRRLQAPDPATALTHLARTDDHPQGGPDDVYSLAALTVPTFEQATSGQPGAVPAPRTPPAPRLPAGAGPVVAAEQMAGVFSDLDTSYGGGHSRKALSTYLAYQVMPHLRARIGPALRRRLLSATNQLVYLCGFMCFDNQQHALAQRYYRVALDLATENNDPAAYAVTLRAMSVQARALGHYQHALALAETAAATSRAVAPVRQAFLYGQVAVATAATGARADALSALSTAERRLDQTTSRTAPGLDDTTPPGHYHAAPMGHYHPAALAHQQAAVRALLGDHDGAAAALTTSLRLRPPAERRSRAITTARLAELQLQRGHLEQATRTWHSFLDDLPHLTSARATAALNCLRSKLQPHATHVTVKALLTRAATL</sequence>
<dbReference type="Proteomes" id="UP000294513">
    <property type="component" value="Unassembled WGS sequence"/>
</dbReference>
<proteinExistence type="predicted"/>
<feature type="region of interest" description="Disordered" evidence="1">
    <location>
        <begin position="148"/>
        <end position="172"/>
    </location>
</feature>
<evidence type="ECO:0000256" key="1">
    <source>
        <dbReference type="SAM" id="MobiDB-lite"/>
    </source>
</evidence>
<dbReference type="EMBL" id="SMKU01000121">
    <property type="protein sequence ID" value="TDD82685.1"/>
    <property type="molecule type" value="Genomic_DNA"/>
</dbReference>
<dbReference type="AlphaFoldDB" id="A0A4R5BB05"/>
<accession>A0A4R5BB05</accession>
<dbReference type="SUPFAM" id="SSF48452">
    <property type="entry name" value="TPR-like"/>
    <property type="match status" value="1"/>
</dbReference>
<dbReference type="InterPro" id="IPR011990">
    <property type="entry name" value="TPR-like_helical_dom_sf"/>
</dbReference>
<dbReference type="Gene3D" id="1.25.40.10">
    <property type="entry name" value="Tetratricopeptide repeat domain"/>
    <property type="match status" value="1"/>
</dbReference>
<dbReference type="OrthoDB" id="3213425at2"/>
<protein>
    <recommendedName>
        <fullName evidence="4">Transcriptional regulator</fullName>
    </recommendedName>
</protein>
<evidence type="ECO:0000313" key="2">
    <source>
        <dbReference type="EMBL" id="TDD82685.1"/>
    </source>
</evidence>
<comment type="caution">
    <text evidence="2">The sequence shown here is derived from an EMBL/GenBank/DDBJ whole genome shotgun (WGS) entry which is preliminary data.</text>
</comment>
<reference evidence="2 3" key="1">
    <citation type="submission" date="2019-03" db="EMBL/GenBank/DDBJ databases">
        <title>Draft genome sequences of novel Actinobacteria.</title>
        <authorList>
            <person name="Sahin N."/>
            <person name="Ay H."/>
            <person name="Saygin H."/>
        </authorList>
    </citation>
    <scope>NUCLEOTIDE SEQUENCE [LARGE SCALE GENOMIC DNA]</scope>
    <source>
        <strain evidence="2 3">H3C3</strain>
    </source>
</reference>